<dbReference type="GO" id="GO:0005667">
    <property type="term" value="C:transcription regulator complex"/>
    <property type="evidence" value="ECO:0007669"/>
    <property type="project" value="TreeGrafter"/>
</dbReference>
<comment type="subcellular location">
    <subcellularLocation>
        <location evidence="1">Nucleus</location>
    </subcellularLocation>
</comment>
<keyword evidence="4" id="KW-0805">Transcription regulation</keyword>
<dbReference type="Pfam" id="PF11573">
    <property type="entry name" value="Med23"/>
    <property type="match status" value="1"/>
</dbReference>
<evidence type="ECO:0000256" key="7">
    <source>
        <dbReference type="ARBA" id="ARBA00031961"/>
    </source>
</evidence>
<dbReference type="InterPro" id="IPR021629">
    <property type="entry name" value="Mediator_Med23"/>
</dbReference>
<reference evidence="8" key="1">
    <citation type="submission" date="2020-04" db="EMBL/GenBank/DDBJ databases">
        <authorList>
            <person name="Neveu A P."/>
        </authorList>
    </citation>
    <scope>NUCLEOTIDE SEQUENCE</scope>
    <source>
        <tissue evidence="8">Whole embryo</tissue>
    </source>
</reference>
<keyword evidence="6" id="KW-0539">Nucleus</keyword>
<evidence type="ECO:0000256" key="1">
    <source>
        <dbReference type="ARBA" id="ARBA00004123"/>
    </source>
</evidence>
<organism evidence="8">
    <name type="scientific">Phallusia mammillata</name>
    <dbReference type="NCBI Taxonomy" id="59560"/>
    <lineage>
        <taxon>Eukaryota</taxon>
        <taxon>Metazoa</taxon>
        <taxon>Chordata</taxon>
        <taxon>Tunicata</taxon>
        <taxon>Ascidiacea</taxon>
        <taxon>Phlebobranchia</taxon>
        <taxon>Ascidiidae</taxon>
        <taxon>Phallusia</taxon>
    </lineage>
</organism>
<dbReference type="GO" id="GO:0016592">
    <property type="term" value="C:mediator complex"/>
    <property type="evidence" value="ECO:0007669"/>
    <property type="project" value="TreeGrafter"/>
</dbReference>
<name>A0A6F9DLE4_9ASCI</name>
<evidence type="ECO:0000256" key="3">
    <source>
        <dbReference type="ARBA" id="ARBA00019696"/>
    </source>
</evidence>
<evidence type="ECO:0000256" key="2">
    <source>
        <dbReference type="ARBA" id="ARBA00010222"/>
    </source>
</evidence>
<dbReference type="PANTHER" id="PTHR12691:SF10">
    <property type="entry name" value="MEDIATOR OF RNA POLYMERASE II TRANSCRIPTION SUBUNIT 23"/>
    <property type="match status" value="1"/>
</dbReference>
<evidence type="ECO:0000313" key="8">
    <source>
        <dbReference type="EMBL" id="CAB3263735.1"/>
    </source>
</evidence>
<dbReference type="GO" id="GO:0006357">
    <property type="term" value="P:regulation of transcription by RNA polymerase II"/>
    <property type="evidence" value="ECO:0007669"/>
    <property type="project" value="TreeGrafter"/>
</dbReference>
<comment type="similarity">
    <text evidence="2">Belongs to the Mediator complex subunit 23 family.</text>
</comment>
<protein>
    <recommendedName>
        <fullName evidence="3">Mediator of RNA polymerase II transcription subunit 23</fullName>
    </recommendedName>
    <alternativeName>
        <fullName evidence="7">Mediator complex subunit 23</fullName>
    </alternativeName>
</protein>
<accession>A0A6F9DLE4</accession>
<proteinExistence type="evidence at transcript level"/>
<evidence type="ECO:0000256" key="4">
    <source>
        <dbReference type="ARBA" id="ARBA00023015"/>
    </source>
</evidence>
<sequence>MCKRGGLQVNIFTYYPKSLFNSMLHQIGLKFQKVAQSKSSVALSPAVVETYSRLLVYTEIESLGTKGLVNQILPKVANESRQVLHTLLEMISYRMHHIQTVFRIQLLTTLHTLSSSPHVNHRQLHLRIESTALRLIMGFENFVINPQLVRLFNDQKQIVSRDSEELNRVLVLTLARSIYITGAETISGLWCTDILKSIMAATPHRWPQETLACFPRSMQDFFQQHNVEELNKTALRDTVEEEYVKWQPLLTGIGETSYTENDMMKHFSTSDNPYFICLLWKAISERKQLTMSAYKVLEHMGASQLSSHVRTFSDFLISEFSVVDGGDHLKVCADLLQDMVWKYNIVFPDRLILCLALRSSEPNEIRVAFFIIQFLLIKPDDFRNAVHHFVQEVDDIDHWTQNDWHSKHMSYHQKFPEMYYFEGLLKHCSGADQMGDASTLSSQQYLPTYFSNITLRILPVLDIVIHRCLELLPGKSLEKLLDHLGLIYKFHDQPITYLFNTLLYYEAKLRDNPSLKKKLVSTIIGGITENKPAEWALSEEYVNCCLHSTEPWQPTNEYYCSLVKRLVDSIGDKKPAPFTSRDWRFNEFPNACAHALQVTCVEALALPVSGDVVGQSLMDVVLKSQPAVSRDESLEWMNATALILTALPEIYWKPLHKSILQMLRCDTLTSEIPEGSSYPYHVLSYSNQQLSYSDLPCTRLLALTHIVWHHMSIGQLSLVSQLLKDEIRPIVETELQMLYVYHLIGPYIPRYQVERTRCMMDVALVLYDILLRVSKHTKEIRFVDEIADFLYHVKYMHIGVVINDKIEEVVVQLQPAMRRRLRFITHAQSTGRTQVL</sequence>
<dbReference type="EMBL" id="LR787873">
    <property type="protein sequence ID" value="CAB3263735.1"/>
    <property type="molecule type" value="mRNA"/>
</dbReference>
<keyword evidence="5" id="KW-0804">Transcription</keyword>
<gene>
    <name evidence="8" type="primary">Med23</name>
</gene>
<dbReference type="PANTHER" id="PTHR12691">
    <property type="entry name" value="MEDIATOR OF RNA POLYMERASE II TRANSCRIPTION SUBUNIT 23"/>
    <property type="match status" value="1"/>
</dbReference>
<evidence type="ECO:0000256" key="6">
    <source>
        <dbReference type="ARBA" id="ARBA00023242"/>
    </source>
</evidence>
<dbReference type="AlphaFoldDB" id="A0A6F9DLE4"/>
<evidence type="ECO:0000256" key="5">
    <source>
        <dbReference type="ARBA" id="ARBA00023163"/>
    </source>
</evidence>
<dbReference type="GO" id="GO:0010628">
    <property type="term" value="P:positive regulation of gene expression"/>
    <property type="evidence" value="ECO:0007669"/>
    <property type="project" value="TreeGrafter"/>
</dbReference>